<name>A0A1I7KLW8_9BACT</name>
<proteinExistence type="predicted"/>
<keyword evidence="1" id="KW-0472">Membrane</keyword>
<reference evidence="3" key="1">
    <citation type="submission" date="2016-10" db="EMBL/GenBank/DDBJ databases">
        <authorList>
            <person name="Varghese N."/>
        </authorList>
    </citation>
    <scope>NUCLEOTIDE SEQUENCE [LARGE SCALE GENOMIC DNA]</scope>
    <source>
        <strain evidence="3">DSM 18820</strain>
    </source>
</reference>
<organism evidence="2 3">
    <name type="scientific">Pontibacter akesuensis</name>
    <dbReference type="NCBI Taxonomy" id="388950"/>
    <lineage>
        <taxon>Bacteria</taxon>
        <taxon>Pseudomonadati</taxon>
        <taxon>Bacteroidota</taxon>
        <taxon>Cytophagia</taxon>
        <taxon>Cytophagales</taxon>
        <taxon>Hymenobacteraceae</taxon>
        <taxon>Pontibacter</taxon>
    </lineage>
</organism>
<keyword evidence="1" id="KW-1133">Transmembrane helix</keyword>
<dbReference type="STRING" id="388950.GCA_001611675_02756"/>
<feature type="transmembrane region" description="Helical" evidence="1">
    <location>
        <begin position="20"/>
        <end position="40"/>
    </location>
</feature>
<sequence>MQQTAAIATNHSSSTPFGVALLPAISSYCLSVYSYCSYYYGYYYYRTYRALFGSHTDILS</sequence>
<evidence type="ECO:0000313" key="3">
    <source>
        <dbReference type="Proteomes" id="UP000182491"/>
    </source>
</evidence>
<accession>A0A1I7KLW8</accession>
<evidence type="ECO:0000256" key="1">
    <source>
        <dbReference type="SAM" id="Phobius"/>
    </source>
</evidence>
<keyword evidence="1" id="KW-0812">Transmembrane</keyword>
<gene>
    <name evidence="2" type="ORF">SAMN04487941_3866</name>
</gene>
<dbReference type="Proteomes" id="UP000182491">
    <property type="component" value="Unassembled WGS sequence"/>
</dbReference>
<dbReference type="AlphaFoldDB" id="A0A1I7KLW8"/>
<keyword evidence="3" id="KW-1185">Reference proteome</keyword>
<protein>
    <submittedName>
        <fullName evidence="2">Uncharacterized protein</fullName>
    </submittedName>
</protein>
<dbReference type="EMBL" id="FPCA01000006">
    <property type="protein sequence ID" value="SFU98408.1"/>
    <property type="molecule type" value="Genomic_DNA"/>
</dbReference>
<evidence type="ECO:0000313" key="2">
    <source>
        <dbReference type="EMBL" id="SFU98408.1"/>
    </source>
</evidence>